<evidence type="ECO:0000256" key="2">
    <source>
        <dbReference type="ARBA" id="ARBA00008222"/>
    </source>
</evidence>
<dbReference type="Proteomes" id="UP001295444">
    <property type="component" value="Chromosome 02"/>
</dbReference>
<comment type="subcellular location">
    <subcellularLocation>
        <location evidence="1">Cytoplasm</location>
        <location evidence="1">Cytoskeleton</location>
        <location evidence="1">Flagellum axoneme</location>
    </subcellularLocation>
</comment>
<keyword evidence="6" id="KW-0969">Cilium</keyword>
<feature type="coiled-coil region" evidence="10">
    <location>
        <begin position="272"/>
        <end position="359"/>
    </location>
</feature>
<reference evidence="12" key="1">
    <citation type="submission" date="2022-03" db="EMBL/GenBank/DDBJ databases">
        <authorList>
            <person name="Alioto T."/>
            <person name="Alioto T."/>
            <person name="Gomez Garrido J."/>
        </authorList>
    </citation>
    <scope>NUCLEOTIDE SEQUENCE</scope>
</reference>
<dbReference type="CDD" id="cd23766">
    <property type="entry name" value="IQCG"/>
    <property type="match status" value="1"/>
</dbReference>
<evidence type="ECO:0000256" key="4">
    <source>
        <dbReference type="ARBA" id="ARBA00022490"/>
    </source>
</evidence>
<evidence type="ECO:0000313" key="13">
    <source>
        <dbReference type="Proteomes" id="UP001295444"/>
    </source>
</evidence>
<keyword evidence="4" id="KW-0963">Cytoplasm</keyword>
<evidence type="ECO:0000256" key="10">
    <source>
        <dbReference type="SAM" id="Coils"/>
    </source>
</evidence>
<evidence type="ECO:0000256" key="1">
    <source>
        <dbReference type="ARBA" id="ARBA00004611"/>
    </source>
</evidence>
<dbReference type="InterPro" id="IPR000048">
    <property type="entry name" value="IQ_motif_EF-hand-BS"/>
</dbReference>
<name>A0AAD1RCF0_PELCU</name>
<protein>
    <recommendedName>
        <fullName evidence="3">Dynein regulatory complex protein 9</fullName>
    </recommendedName>
    <alternativeName>
        <fullName evidence="9">IQ domain-containing protein G</fullName>
    </alternativeName>
</protein>
<dbReference type="Pfam" id="PF00612">
    <property type="entry name" value="IQ"/>
    <property type="match status" value="1"/>
</dbReference>
<comment type="similarity">
    <text evidence="2">Belongs to the DRC9 family.</text>
</comment>
<dbReference type="GO" id="GO:0005737">
    <property type="term" value="C:cytoplasm"/>
    <property type="evidence" value="ECO:0007669"/>
    <property type="project" value="TreeGrafter"/>
</dbReference>
<evidence type="ECO:0000256" key="11">
    <source>
        <dbReference type="SAM" id="MobiDB-lite"/>
    </source>
</evidence>
<evidence type="ECO:0000313" key="12">
    <source>
        <dbReference type="EMBL" id="CAH2248284.1"/>
    </source>
</evidence>
<dbReference type="EMBL" id="OW240913">
    <property type="protein sequence ID" value="CAH2248284.1"/>
    <property type="molecule type" value="Genomic_DNA"/>
</dbReference>
<dbReference type="PANTHER" id="PTHR14871">
    <property type="entry name" value="DYNEIN REGULATORY COMPLEX PROTEIN 9"/>
    <property type="match status" value="1"/>
</dbReference>
<dbReference type="PROSITE" id="PS50096">
    <property type="entry name" value="IQ"/>
    <property type="match status" value="1"/>
</dbReference>
<feature type="region of interest" description="Disordered" evidence="11">
    <location>
        <begin position="373"/>
        <end position="399"/>
    </location>
</feature>
<evidence type="ECO:0000256" key="3">
    <source>
        <dbReference type="ARBA" id="ARBA00013738"/>
    </source>
</evidence>
<evidence type="ECO:0000256" key="9">
    <source>
        <dbReference type="ARBA" id="ARBA00032183"/>
    </source>
</evidence>
<sequence length="399" mass="46671">MTSLSTMDILHVCTVLEDSLDQLSILGYIMIPVSYHGRRNIVINEIGNIMKEQRQLGKNFEELIGSRIAVRLTSPSSPSMLADLTNEVQETSEKLKISNEQFTRAVKQGPLTSDNLKKIQAENLKKVQADRQFAADIIMEMLKELEDSRTFISLQEAVEKEKERKDHFRRTIEREEEGRYKIHLLQKQLEEIRKEKEVELQNRNELIAHLNDQLQETIAKTNIDNKYAKKDTELQISQTQKRCNISETNLQQEIETIQIKTDEEIRAHLDIENFQRQHLQELEAKLEHWMEKCDKDAERKEDEIQSMKKARDKDLALLKTLAEQYKEYERVITEDRLEKEKARQEKRQAQLELDSTIKIQAWWRGMMVRKGLGAYKRAKSKKGKGKGKKGKAKKGGKKK</sequence>
<organism evidence="12 13">
    <name type="scientific">Pelobates cultripes</name>
    <name type="common">Western spadefoot toad</name>
    <dbReference type="NCBI Taxonomy" id="61616"/>
    <lineage>
        <taxon>Eukaryota</taxon>
        <taxon>Metazoa</taxon>
        <taxon>Chordata</taxon>
        <taxon>Craniata</taxon>
        <taxon>Vertebrata</taxon>
        <taxon>Euteleostomi</taxon>
        <taxon>Amphibia</taxon>
        <taxon>Batrachia</taxon>
        <taxon>Anura</taxon>
        <taxon>Pelobatoidea</taxon>
        <taxon>Pelobatidae</taxon>
        <taxon>Pelobates</taxon>
    </lineage>
</organism>
<keyword evidence="13" id="KW-1185">Reference proteome</keyword>
<gene>
    <name evidence="12" type="ORF">PECUL_23A022588</name>
</gene>
<dbReference type="InterPro" id="IPR042618">
    <property type="entry name" value="IQCG"/>
</dbReference>
<keyword evidence="10" id="KW-0175">Coiled coil</keyword>
<evidence type="ECO:0000256" key="6">
    <source>
        <dbReference type="ARBA" id="ARBA00023069"/>
    </source>
</evidence>
<feature type="coiled-coil region" evidence="10">
    <location>
        <begin position="158"/>
        <end position="220"/>
    </location>
</feature>
<keyword evidence="7" id="KW-0206">Cytoskeleton</keyword>
<dbReference type="AlphaFoldDB" id="A0AAD1RCF0"/>
<evidence type="ECO:0000256" key="5">
    <source>
        <dbReference type="ARBA" id="ARBA00022846"/>
    </source>
</evidence>
<evidence type="ECO:0000256" key="7">
    <source>
        <dbReference type="ARBA" id="ARBA00023212"/>
    </source>
</evidence>
<dbReference type="GO" id="GO:0007288">
    <property type="term" value="P:sperm axoneme assembly"/>
    <property type="evidence" value="ECO:0007669"/>
    <property type="project" value="TreeGrafter"/>
</dbReference>
<feature type="compositionally biased region" description="Basic residues" evidence="11">
    <location>
        <begin position="376"/>
        <end position="399"/>
    </location>
</feature>
<proteinExistence type="inferred from homology"/>
<dbReference type="GO" id="GO:0036126">
    <property type="term" value="C:sperm flagellum"/>
    <property type="evidence" value="ECO:0007669"/>
    <property type="project" value="TreeGrafter"/>
</dbReference>
<keyword evidence="8" id="KW-0966">Cell projection</keyword>
<dbReference type="PANTHER" id="PTHR14871:SF1">
    <property type="entry name" value="DYNEIN REGULATORY COMPLEX PROTEIN 9"/>
    <property type="match status" value="1"/>
</dbReference>
<keyword evidence="5" id="KW-0282">Flagellum</keyword>
<evidence type="ECO:0000256" key="8">
    <source>
        <dbReference type="ARBA" id="ARBA00023273"/>
    </source>
</evidence>
<accession>A0AAD1RCF0</accession>